<protein>
    <submittedName>
        <fullName evidence="1">Uncharacterized protein</fullName>
    </submittedName>
</protein>
<dbReference type="Proteomes" id="UP000885822">
    <property type="component" value="Unassembled WGS sequence"/>
</dbReference>
<dbReference type="EMBL" id="DRCV01000137">
    <property type="protein sequence ID" value="HDK37985.1"/>
    <property type="molecule type" value="Genomic_DNA"/>
</dbReference>
<accession>A0A831K8S5</accession>
<comment type="caution">
    <text evidence="1">The sequence shown here is derived from an EMBL/GenBank/DDBJ whole genome shotgun (WGS) entry which is preliminary data.</text>
</comment>
<gene>
    <name evidence="1" type="ORF">ENG92_03100</name>
</gene>
<sequence length="135" mass="15321">MKNTVQVSATFSFKGETHTPAITLDLDQFLDHNRCLEDIYPLLAREGGFGHYSYEYEMLLSAPLVFDQPRGLAKDFLADGKLDLEGLYKAWQQEKLISELTDIARQHMGVKQLQDIPGLRETLLSIHALSKKQTP</sequence>
<organism evidence="1">
    <name type="scientific">Thiolapillus brandeum</name>
    <dbReference type="NCBI Taxonomy" id="1076588"/>
    <lineage>
        <taxon>Bacteria</taxon>
        <taxon>Pseudomonadati</taxon>
        <taxon>Pseudomonadota</taxon>
        <taxon>Gammaproteobacteria</taxon>
        <taxon>Chromatiales</taxon>
        <taxon>Sedimenticolaceae</taxon>
        <taxon>Thiolapillus</taxon>
    </lineage>
</organism>
<dbReference type="AlphaFoldDB" id="A0A831K8S5"/>
<evidence type="ECO:0000313" key="1">
    <source>
        <dbReference type="EMBL" id="HDK37985.1"/>
    </source>
</evidence>
<proteinExistence type="predicted"/>
<reference evidence="1" key="1">
    <citation type="journal article" date="2020" name="mSystems">
        <title>Genome- and Community-Level Interaction Insights into Carbon Utilization and Element Cycling Functions of Hydrothermarchaeota in Hydrothermal Sediment.</title>
        <authorList>
            <person name="Zhou Z."/>
            <person name="Liu Y."/>
            <person name="Xu W."/>
            <person name="Pan J."/>
            <person name="Luo Z.H."/>
            <person name="Li M."/>
        </authorList>
    </citation>
    <scope>NUCLEOTIDE SEQUENCE [LARGE SCALE GENOMIC DNA]</scope>
    <source>
        <strain evidence="1">HyVt-26</strain>
    </source>
</reference>
<name>A0A831K8S5_9GAMM</name>